<feature type="region of interest" description="Disordered" evidence="1">
    <location>
        <begin position="181"/>
        <end position="209"/>
    </location>
</feature>
<evidence type="ECO:0000256" key="2">
    <source>
        <dbReference type="SAM" id="Phobius"/>
    </source>
</evidence>
<accession>A0A543HSJ6</accession>
<evidence type="ECO:0000313" key="3">
    <source>
        <dbReference type="EMBL" id="TQM61313.1"/>
    </source>
</evidence>
<dbReference type="RefSeq" id="WP_141918446.1">
    <property type="nucleotide sequence ID" value="NZ_BAAAYS010000004.1"/>
</dbReference>
<dbReference type="Pfam" id="PF09534">
    <property type="entry name" value="Trp_oprn_chp"/>
    <property type="match status" value="1"/>
</dbReference>
<dbReference type="EMBL" id="VFPN01000003">
    <property type="protein sequence ID" value="TQM61313.1"/>
    <property type="molecule type" value="Genomic_DNA"/>
</dbReference>
<name>A0A543HSJ6_9MICO</name>
<sequence>MTRERVPSPQLKRYAILGVLVASGLVFLAWSQPWFTLTLRDAAGVDDPIQISGQQAAASLSAFALCGLALGGALSISGLVFRYVLGVLQILLGICILVATTAALGDPTSGAGAVITEQTGLAGSESLRTLVESVAVSVWPWLGCVVAGLVVLSGMGVLVTSARWPRSSSRYQTVVIEASGPGVDVDASEPEDRISEWDRMSRGVDPTEN</sequence>
<dbReference type="Proteomes" id="UP000318331">
    <property type="component" value="Unassembled WGS sequence"/>
</dbReference>
<feature type="transmembrane region" description="Helical" evidence="2">
    <location>
        <begin position="55"/>
        <end position="76"/>
    </location>
</feature>
<organism evidence="3 4">
    <name type="scientific">Klugiella xanthotipulae</name>
    <dbReference type="NCBI Taxonomy" id="244735"/>
    <lineage>
        <taxon>Bacteria</taxon>
        <taxon>Bacillati</taxon>
        <taxon>Actinomycetota</taxon>
        <taxon>Actinomycetes</taxon>
        <taxon>Micrococcales</taxon>
        <taxon>Microbacteriaceae</taxon>
        <taxon>Klugiella</taxon>
    </lineage>
</organism>
<keyword evidence="4" id="KW-1185">Reference proteome</keyword>
<keyword evidence="2" id="KW-1133">Transmembrane helix</keyword>
<comment type="caution">
    <text evidence="3">The sequence shown here is derived from an EMBL/GenBank/DDBJ whole genome shotgun (WGS) entry which is preliminary data.</text>
</comment>
<feature type="transmembrane region" description="Helical" evidence="2">
    <location>
        <begin position="138"/>
        <end position="160"/>
    </location>
</feature>
<evidence type="ECO:0000256" key="1">
    <source>
        <dbReference type="SAM" id="MobiDB-lite"/>
    </source>
</evidence>
<evidence type="ECO:0000313" key="4">
    <source>
        <dbReference type="Proteomes" id="UP000318331"/>
    </source>
</evidence>
<keyword evidence="2" id="KW-0812">Transmembrane</keyword>
<dbReference type="AlphaFoldDB" id="A0A543HSJ6"/>
<dbReference type="OrthoDB" id="4794414at2"/>
<reference evidence="3 4" key="1">
    <citation type="submission" date="2019-06" db="EMBL/GenBank/DDBJ databases">
        <title>Sequencing the genomes of 1000 actinobacteria strains.</title>
        <authorList>
            <person name="Klenk H.-P."/>
        </authorList>
    </citation>
    <scope>NUCLEOTIDE SEQUENCE [LARGE SCALE GENOMIC DNA]</scope>
    <source>
        <strain evidence="3 4">DSM 18031</strain>
    </source>
</reference>
<proteinExistence type="predicted"/>
<dbReference type="InterPro" id="IPR019051">
    <property type="entry name" value="Trp_biosyn_TM_oprn/chp"/>
</dbReference>
<protein>
    <submittedName>
        <fullName evidence="3">Putative membrane protein (TIGR02234 family)</fullName>
    </submittedName>
</protein>
<feature type="compositionally biased region" description="Basic and acidic residues" evidence="1">
    <location>
        <begin position="190"/>
        <end position="202"/>
    </location>
</feature>
<keyword evidence="2" id="KW-0472">Membrane</keyword>
<feature type="transmembrane region" description="Helical" evidence="2">
    <location>
        <begin position="83"/>
        <end position="104"/>
    </location>
</feature>
<feature type="transmembrane region" description="Helical" evidence="2">
    <location>
        <begin position="14"/>
        <end position="35"/>
    </location>
</feature>
<gene>
    <name evidence="3" type="ORF">FB466_2261</name>
</gene>